<feature type="domain" description="Cupin type-2" evidence="1">
    <location>
        <begin position="16"/>
        <end position="79"/>
    </location>
</feature>
<dbReference type="InterPro" id="IPR011051">
    <property type="entry name" value="RmlC_Cupin_sf"/>
</dbReference>
<dbReference type="SUPFAM" id="SSF51182">
    <property type="entry name" value="RmlC-like cupins"/>
    <property type="match status" value="1"/>
</dbReference>
<dbReference type="EMBL" id="LR798305">
    <property type="protein sequence ID" value="CAB5222974.1"/>
    <property type="molecule type" value="Genomic_DNA"/>
</dbReference>
<evidence type="ECO:0000259" key="1">
    <source>
        <dbReference type="Pfam" id="PF07883"/>
    </source>
</evidence>
<evidence type="ECO:0000313" key="2">
    <source>
        <dbReference type="EMBL" id="CAB5222974.1"/>
    </source>
</evidence>
<organism evidence="2">
    <name type="scientific">uncultured Caudovirales phage</name>
    <dbReference type="NCBI Taxonomy" id="2100421"/>
    <lineage>
        <taxon>Viruses</taxon>
        <taxon>Duplodnaviria</taxon>
        <taxon>Heunggongvirae</taxon>
        <taxon>Uroviricota</taxon>
        <taxon>Caudoviricetes</taxon>
        <taxon>Peduoviridae</taxon>
        <taxon>Maltschvirus</taxon>
        <taxon>Maltschvirus maltsch</taxon>
    </lineage>
</organism>
<name>A0A6J7X3Z3_9CAUD</name>
<gene>
    <name evidence="2" type="ORF">UFOVP376_39</name>
</gene>
<reference evidence="2" key="1">
    <citation type="submission" date="2020-05" db="EMBL/GenBank/DDBJ databases">
        <authorList>
            <person name="Chiriac C."/>
            <person name="Salcher M."/>
            <person name="Ghai R."/>
            <person name="Kavagutti S V."/>
        </authorList>
    </citation>
    <scope>NUCLEOTIDE SEQUENCE</scope>
</reference>
<protein>
    <recommendedName>
        <fullName evidence="1">Cupin type-2 domain-containing protein</fullName>
    </recommendedName>
</protein>
<dbReference type="Gene3D" id="2.60.120.10">
    <property type="entry name" value="Jelly Rolls"/>
    <property type="match status" value="1"/>
</dbReference>
<dbReference type="Pfam" id="PF07883">
    <property type="entry name" value="Cupin_2"/>
    <property type="match status" value="1"/>
</dbReference>
<accession>A0A6J7X3Z3</accession>
<sequence>MITHHFSDGLYAKETHISAGQMLMQHQHEYSHFGILAEGRVVFVKDGETQIIDAPACLNIVAGENHGVKAMTDVVWYCIHHTDEKDPSKIDEVLIKGD</sequence>
<dbReference type="InterPro" id="IPR014710">
    <property type="entry name" value="RmlC-like_jellyroll"/>
</dbReference>
<proteinExistence type="predicted"/>
<dbReference type="InterPro" id="IPR013096">
    <property type="entry name" value="Cupin_2"/>
</dbReference>